<comment type="caution">
    <text evidence="6">The sequence shown here is derived from an EMBL/GenBank/DDBJ whole genome shotgun (WGS) entry which is preliminary data.</text>
</comment>
<evidence type="ECO:0000313" key="7">
    <source>
        <dbReference type="EMBL" id="PKI55680.1"/>
    </source>
</evidence>
<evidence type="ECO:0000256" key="3">
    <source>
        <dbReference type="ARBA" id="ARBA00023163"/>
    </source>
</evidence>
<evidence type="ECO:0000313" key="8">
    <source>
        <dbReference type="Proteomes" id="UP000197138"/>
    </source>
</evidence>
<dbReference type="PANTHER" id="PTHR33124">
    <property type="entry name" value="TRANSCRIPTION FACTOR IBH1-LIKE 1"/>
    <property type="match status" value="1"/>
</dbReference>
<dbReference type="GO" id="GO:0006355">
    <property type="term" value="P:regulation of DNA-templated transcription"/>
    <property type="evidence" value="ECO:0007669"/>
    <property type="project" value="InterPro"/>
</dbReference>
<dbReference type="AlphaFoldDB" id="A0A218WMR7"/>
<dbReference type="EMBL" id="MTKT01003953">
    <property type="protein sequence ID" value="OWM73302.1"/>
    <property type="molecule type" value="Genomic_DNA"/>
</dbReference>
<protein>
    <submittedName>
        <fullName evidence="6">Uncharacterized protein</fullName>
    </submittedName>
</protein>
<keyword evidence="9" id="KW-1185">Reference proteome</keyword>
<sequence length="144" mass="16642">MELTEHQEPTSTLQRKSGKSRQNPDLAMPKNKKRKGLLEPSERKNRAAKSRKQRTPEQQQPEPHDSQHREETEREDGEESDRAEVERKIVALQRIVPGGEELGVDTLFEETAEYILSLQCQVKSMRALTSFFEGLERNKRKLGC</sequence>
<dbReference type="Proteomes" id="UP000233551">
    <property type="component" value="Unassembled WGS sequence"/>
</dbReference>
<evidence type="ECO:0000313" key="9">
    <source>
        <dbReference type="Proteomes" id="UP000233551"/>
    </source>
</evidence>
<feature type="compositionally biased region" description="Polar residues" evidence="5">
    <location>
        <begin position="9"/>
        <end position="23"/>
    </location>
</feature>
<proteinExistence type="predicted"/>
<feature type="compositionally biased region" description="Basic and acidic residues" evidence="5">
    <location>
        <begin position="36"/>
        <end position="45"/>
    </location>
</feature>
<evidence type="ECO:0000313" key="6">
    <source>
        <dbReference type="EMBL" id="OWM73302.1"/>
    </source>
</evidence>
<dbReference type="EMBL" id="PGOL01001681">
    <property type="protein sequence ID" value="PKI55680.1"/>
    <property type="molecule type" value="Genomic_DNA"/>
</dbReference>
<dbReference type="GO" id="GO:0005634">
    <property type="term" value="C:nucleus"/>
    <property type="evidence" value="ECO:0007669"/>
    <property type="project" value="UniProtKB-SubCell"/>
</dbReference>
<organism evidence="6 8">
    <name type="scientific">Punica granatum</name>
    <name type="common">Pomegranate</name>
    <dbReference type="NCBI Taxonomy" id="22663"/>
    <lineage>
        <taxon>Eukaryota</taxon>
        <taxon>Viridiplantae</taxon>
        <taxon>Streptophyta</taxon>
        <taxon>Embryophyta</taxon>
        <taxon>Tracheophyta</taxon>
        <taxon>Spermatophyta</taxon>
        <taxon>Magnoliopsida</taxon>
        <taxon>eudicotyledons</taxon>
        <taxon>Gunneridae</taxon>
        <taxon>Pentapetalae</taxon>
        <taxon>rosids</taxon>
        <taxon>malvids</taxon>
        <taxon>Myrtales</taxon>
        <taxon>Lythraceae</taxon>
        <taxon>Punica</taxon>
    </lineage>
</organism>
<dbReference type="STRING" id="22663.A0A218WMR7"/>
<reference evidence="7 9" key="3">
    <citation type="submission" date="2017-11" db="EMBL/GenBank/DDBJ databases">
        <title>De-novo sequencing of pomegranate (Punica granatum L.) genome.</title>
        <authorList>
            <person name="Akparov Z."/>
            <person name="Amiraslanov A."/>
            <person name="Hajiyeva S."/>
            <person name="Abbasov M."/>
            <person name="Kaur K."/>
            <person name="Hamwieh A."/>
            <person name="Solovyev V."/>
            <person name="Salamov A."/>
            <person name="Braich B."/>
            <person name="Kosarev P."/>
            <person name="Mahmoud A."/>
            <person name="Hajiyev E."/>
            <person name="Babayeva S."/>
            <person name="Izzatullayeva V."/>
            <person name="Mammadov A."/>
            <person name="Mammadov A."/>
            <person name="Sharifova S."/>
            <person name="Ojaghi J."/>
            <person name="Eynullazada K."/>
            <person name="Bayramov B."/>
            <person name="Abdulazimova A."/>
            <person name="Shahmuradov I."/>
        </authorList>
    </citation>
    <scope>NUCLEOTIDE SEQUENCE [LARGE SCALE GENOMIC DNA]</scope>
    <source>
        <strain evidence="7">AG2017</strain>
        <strain evidence="9">cv. AG2017</strain>
        <tissue evidence="7">Leaf</tissue>
    </source>
</reference>
<keyword evidence="4" id="KW-0539">Nucleus</keyword>
<dbReference type="InterPro" id="IPR044660">
    <property type="entry name" value="IBH1-like"/>
</dbReference>
<dbReference type="PANTHER" id="PTHR33124:SF43">
    <property type="entry name" value="TRANSCRIPTION FACTOR PAR2"/>
    <property type="match status" value="1"/>
</dbReference>
<gene>
    <name evidence="6" type="ORF">CDL15_Pgr001416</name>
    <name evidence="7" type="ORF">CRG98_023896</name>
</gene>
<dbReference type="Proteomes" id="UP000197138">
    <property type="component" value="Unassembled WGS sequence"/>
</dbReference>
<dbReference type="OrthoDB" id="1363133at2759"/>
<dbReference type="InterPro" id="IPR044549">
    <property type="entry name" value="bHLH_AtIBH1-like"/>
</dbReference>
<dbReference type="CDD" id="cd11444">
    <property type="entry name" value="bHLH_AtIBH1_like"/>
    <property type="match status" value="1"/>
</dbReference>
<keyword evidence="3" id="KW-0804">Transcription</keyword>
<comment type="subcellular location">
    <subcellularLocation>
        <location evidence="1">Nucleus</location>
    </subcellularLocation>
</comment>
<name>A0A218WMR7_PUNGR</name>
<evidence type="ECO:0000256" key="5">
    <source>
        <dbReference type="SAM" id="MobiDB-lite"/>
    </source>
</evidence>
<feature type="compositionally biased region" description="Basic and acidic residues" evidence="5">
    <location>
        <begin position="62"/>
        <end position="72"/>
    </location>
</feature>
<keyword evidence="2" id="KW-0805">Transcription regulation</keyword>
<reference evidence="8" key="1">
    <citation type="journal article" date="2017" name="Plant J.">
        <title>The pomegranate (Punica granatum L.) genome and the genomics of punicalagin biosynthesis.</title>
        <authorList>
            <person name="Qin G."/>
            <person name="Xu C."/>
            <person name="Ming R."/>
            <person name="Tang H."/>
            <person name="Guyot R."/>
            <person name="Kramer E.M."/>
            <person name="Hu Y."/>
            <person name="Yi X."/>
            <person name="Qi Y."/>
            <person name="Xu X."/>
            <person name="Gao Z."/>
            <person name="Pan H."/>
            <person name="Jian J."/>
            <person name="Tian Y."/>
            <person name="Yue Z."/>
            <person name="Xu Y."/>
        </authorList>
    </citation>
    <scope>NUCLEOTIDE SEQUENCE [LARGE SCALE GENOMIC DNA]</scope>
    <source>
        <strain evidence="8">cv. Dabenzi</strain>
    </source>
</reference>
<evidence type="ECO:0000256" key="1">
    <source>
        <dbReference type="ARBA" id="ARBA00004123"/>
    </source>
</evidence>
<accession>A0A218WMR7</accession>
<reference evidence="6" key="2">
    <citation type="submission" date="2017-06" db="EMBL/GenBank/DDBJ databases">
        <title>The pomegranate genome and the genomics of punicalagin biosynthesis.</title>
        <authorList>
            <person name="Xu C."/>
        </authorList>
    </citation>
    <scope>NUCLEOTIDE SEQUENCE [LARGE SCALE GENOMIC DNA]</scope>
    <source>
        <tissue evidence="6">Fresh leaf</tissue>
    </source>
</reference>
<evidence type="ECO:0000256" key="4">
    <source>
        <dbReference type="ARBA" id="ARBA00023242"/>
    </source>
</evidence>
<evidence type="ECO:0000256" key="2">
    <source>
        <dbReference type="ARBA" id="ARBA00023015"/>
    </source>
</evidence>
<feature type="region of interest" description="Disordered" evidence="5">
    <location>
        <begin position="1"/>
        <end position="85"/>
    </location>
</feature>
<dbReference type="GeneID" id="116202860"/>